<keyword evidence="1" id="KW-0472">Membrane</keyword>
<keyword evidence="1" id="KW-0812">Transmembrane</keyword>
<feature type="domain" description="PA14" evidence="4">
    <location>
        <begin position="26"/>
        <end position="162"/>
    </location>
</feature>
<dbReference type="SMART" id="SM00758">
    <property type="entry name" value="PA14"/>
    <property type="match status" value="1"/>
</dbReference>
<dbReference type="Proteomes" id="UP000034246">
    <property type="component" value="Unassembled WGS sequence"/>
</dbReference>
<gene>
    <name evidence="5" type="ORF">UT39_C0013G0010</name>
</gene>
<feature type="chain" id="PRO_5002534197" evidence="2">
    <location>
        <begin position="24"/>
        <end position="326"/>
    </location>
</feature>
<dbReference type="InterPro" id="IPR000601">
    <property type="entry name" value="PKD_dom"/>
</dbReference>
<evidence type="ECO:0000313" key="5">
    <source>
        <dbReference type="EMBL" id="KKR10947.1"/>
    </source>
</evidence>
<dbReference type="InterPro" id="IPR037524">
    <property type="entry name" value="PA14/GLEYA"/>
</dbReference>
<dbReference type="PROSITE" id="PS50093">
    <property type="entry name" value="PKD"/>
    <property type="match status" value="1"/>
</dbReference>
<dbReference type="SMART" id="SM00089">
    <property type="entry name" value="PKD"/>
    <property type="match status" value="1"/>
</dbReference>
<evidence type="ECO:0000256" key="1">
    <source>
        <dbReference type="SAM" id="Phobius"/>
    </source>
</evidence>
<feature type="domain" description="PKD" evidence="3">
    <location>
        <begin position="214"/>
        <end position="261"/>
    </location>
</feature>
<dbReference type="AlphaFoldDB" id="A0A0G0RB57"/>
<protein>
    <submittedName>
        <fullName evidence="5">Polymerase III subunit alpha protein</fullName>
    </submittedName>
</protein>
<dbReference type="InterPro" id="IPR022409">
    <property type="entry name" value="PKD/Chitinase_dom"/>
</dbReference>
<comment type="caution">
    <text evidence="5">The sequence shown here is derived from an EMBL/GenBank/DDBJ whole genome shotgun (WGS) entry which is preliminary data.</text>
</comment>
<dbReference type="SUPFAM" id="SSF56988">
    <property type="entry name" value="Anthrax protective antigen"/>
    <property type="match status" value="1"/>
</dbReference>
<dbReference type="Pfam" id="PF18911">
    <property type="entry name" value="PKD_4"/>
    <property type="match status" value="1"/>
</dbReference>
<keyword evidence="1" id="KW-1133">Transmembrane helix</keyword>
<evidence type="ECO:0000259" key="3">
    <source>
        <dbReference type="PROSITE" id="PS50093"/>
    </source>
</evidence>
<dbReference type="InterPro" id="IPR013783">
    <property type="entry name" value="Ig-like_fold"/>
</dbReference>
<dbReference type="PROSITE" id="PS51820">
    <property type="entry name" value="PA14"/>
    <property type="match status" value="1"/>
</dbReference>
<proteinExistence type="predicted"/>
<organism evidence="5 6">
    <name type="scientific">Candidatus Woesebacteria bacterium GW2011_GWA1_39_21</name>
    <dbReference type="NCBI Taxonomy" id="1618550"/>
    <lineage>
        <taxon>Bacteria</taxon>
        <taxon>Candidatus Woeseibacteriota</taxon>
    </lineage>
</organism>
<dbReference type="Gene3D" id="3.90.182.10">
    <property type="entry name" value="Toxin - Anthrax Protective Antigen,domain 1"/>
    <property type="match status" value="1"/>
</dbReference>
<dbReference type="Gene3D" id="2.60.40.10">
    <property type="entry name" value="Immunoglobulins"/>
    <property type="match status" value="1"/>
</dbReference>
<evidence type="ECO:0000313" key="6">
    <source>
        <dbReference type="Proteomes" id="UP000034246"/>
    </source>
</evidence>
<keyword evidence="2" id="KW-0732">Signal</keyword>
<sequence>MKIFFYLFSALVLGFSQTKLVSADDIPTGAFKGDYYNGKNFDSFVFTRTDPQITFNWWMGSPGKGVFGDNFSVRWQGRFDFTEGDWEFRSMPDDGLRVYVDGELMIDSWKFQHGTYFKFVKHLSAGSHLIKVEYFEDRDWAGITFGWIKVSPAVASTGPTSAPGVTAAPTVPPLYNSLYVSSCEDLIINPLMGDAPLEVNFSGAGYDPYGAIQSYTFNFGDSSPIVAQEDSYVAHTYQNPGTYNVVLSIKDSRGNVRTSNVCKKQIVIGGTYKESIGGYAEPTVYPNASASSLPKTGIFDNFLWLTFVTVPLAAFGLLLNRKFSKL</sequence>
<dbReference type="EMBL" id="LBWP01000013">
    <property type="protein sequence ID" value="KKR10947.1"/>
    <property type="molecule type" value="Genomic_DNA"/>
</dbReference>
<dbReference type="STRING" id="1618550.UT39_C0013G0010"/>
<reference evidence="5 6" key="1">
    <citation type="journal article" date="2015" name="Nature">
        <title>rRNA introns, odd ribosomes, and small enigmatic genomes across a large radiation of phyla.</title>
        <authorList>
            <person name="Brown C.T."/>
            <person name="Hug L.A."/>
            <person name="Thomas B.C."/>
            <person name="Sharon I."/>
            <person name="Castelle C.J."/>
            <person name="Singh A."/>
            <person name="Wilkins M.J."/>
            <person name="Williams K.H."/>
            <person name="Banfield J.F."/>
        </authorList>
    </citation>
    <scope>NUCLEOTIDE SEQUENCE [LARGE SCALE GENOMIC DNA]</scope>
</reference>
<evidence type="ECO:0000256" key="2">
    <source>
        <dbReference type="SAM" id="SignalP"/>
    </source>
</evidence>
<feature type="transmembrane region" description="Helical" evidence="1">
    <location>
        <begin position="302"/>
        <end position="320"/>
    </location>
</feature>
<dbReference type="CDD" id="cd00146">
    <property type="entry name" value="PKD"/>
    <property type="match status" value="1"/>
</dbReference>
<dbReference type="InterPro" id="IPR011658">
    <property type="entry name" value="PA14_dom"/>
</dbReference>
<name>A0A0G0RB57_9BACT</name>
<evidence type="ECO:0000259" key="4">
    <source>
        <dbReference type="PROSITE" id="PS51820"/>
    </source>
</evidence>
<feature type="signal peptide" evidence="2">
    <location>
        <begin position="1"/>
        <end position="23"/>
    </location>
</feature>
<accession>A0A0G0RB57</accession>
<dbReference type="Pfam" id="PF07691">
    <property type="entry name" value="PA14"/>
    <property type="match status" value="1"/>
</dbReference>